<protein>
    <submittedName>
        <fullName evidence="1">Uncharacterized protein</fullName>
    </submittedName>
</protein>
<name>A0A1H1XZD9_9ACTN</name>
<keyword evidence="2" id="KW-1185">Reference proteome</keyword>
<dbReference type="STRING" id="113562.SAMN04489716_2649"/>
<accession>A0A1H1XZD9</accession>
<gene>
    <name evidence="1" type="ORF">SAMN04489716_2649</name>
</gene>
<sequence>MLGRPNGIVIFEGRVEVDLPRLLGRGQDENGRPVPVTGHLIQRGAGKEPPLGQFVMNLGAVRFTLNSGLSGKLVVRVDEAGLQNGFNVLVATVEDAVQREYVRAGQLQDELAGAVGSDAVRAHWLLALCLLAVNDTAAEFHATSGLRAWTALKPAGDTELRALGDRLADRLDELQDLGFSYGSTLRDALARPSPAS</sequence>
<reference evidence="1 2" key="1">
    <citation type="submission" date="2016-10" db="EMBL/GenBank/DDBJ databases">
        <authorList>
            <person name="de Groot N.N."/>
        </authorList>
    </citation>
    <scope>NUCLEOTIDE SEQUENCE [LARGE SCALE GENOMIC DNA]</scope>
    <source>
        <strain evidence="1 2">DSM 43941</strain>
    </source>
</reference>
<dbReference type="Proteomes" id="UP000198688">
    <property type="component" value="Chromosome I"/>
</dbReference>
<evidence type="ECO:0000313" key="2">
    <source>
        <dbReference type="Proteomes" id="UP000198688"/>
    </source>
</evidence>
<evidence type="ECO:0000313" key="1">
    <source>
        <dbReference type="EMBL" id="SDT14618.1"/>
    </source>
</evidence>
<dbReference type="AlphaFoldDB" id="A0A1H1XZD9"/>
<proteinExistence type="predicted"/>
<dbReference type="EMBL" id="LT629758">
    <property type="protein sequence ID" value="SDT14618.1"/>
    <property type="molecule type" value="Genomic_DNA"/>
</dbReference>
<organism evidence="1 2">
    <name type="scientific">Actinoplanes derwentensis</name>
    <dbReference type="NCBI Taxonomy" id="113562"/>
    <lineage>
        <taxon>Bacteria</taxon>
        <taxon>Bacillati</taxon>
        <taxon>Actinomycetota</taxon>
        <taxon>Actinomycetes</taxon>
        <taxon>Micromonosporales</taxon>
        <taxon>Micromonosporaceae</taxon>
        <taxon>Actinoplanes</taxon>
    </lineage>
</organism>